<reference evidence="1 2" key="1">
    <citation type="submission" date="2020-09" db="EMBL/GenBank/DDBJ databases">
        <title>De no assembly of potato wild relative species, Solanum commersonii.</title>
        <authorList>
            <person name="Cho K."/>
        </authorList>
    </citation>
    <scope>NUCLEOTIDE SEQUENCE [LARGE SCALE GENOMIC DNA]</scope>
    <source>
        <strain evidence="1">LZ3.2</strain>
        <tissue evidence="1">Leaf</tissue>
    </source>
</reference>
<proteinExistence type="predicted"/>
<organism evidence="1 2">
    <name type="scientific">Solanum commersonii</name>
    <name type="common">Commerson's wild potato</name>
    <name type="synonym">Commerson's nightshade</name>
    <dbReference type="NCBI Taxonomy" id="4109"/>
    <lineage>
        <taxon>Eukaryota</taxon>
        <taxon>Viridiplantae</taxon>
        <taxon>Streptophyta</taxon>
        <taxon>Embryophyta</taxon>
        <taxon>Tracheophyta</taxon>
        <taxon>Spermatophyta</taxon>
        <taxon>Magnoliopsida</taxon>
        <taxon>eudicotyledons</taxon>
        <taxon>Gunneridae</taxon>
        <taxon>Pentapetalae</taxon>
        <taxon>asterids</taxon>
        <taxon>lamiids</taxon>
        <taxon>Solanales</taxon>
        <taxon>Solanaceae</taxon>
        <taxon>Solanoideae</taxon>
        <taxon>Solaneae</taxon>
        <taxon>Solanum</taxon>
    </lineage>
</organism>
<evidence type="ECO:0000313" key="1">
    <source>
        <dbReference type="EMBL" id="KAG5599671.1"/>
    </source>
</evidence>
<name>A0A9J5YIQ3_SOLCO</name>
<accession>A0A9J5YIQ3</accession>
<gene>
    <name evidence="1" type="ORF">H5410_031041</name>
</gene>
<dbReference type="EMBL" id="JACXVP010000006">
    <property type="protein sequence ID" value="KAG5599671.1"/>
    <property type="molecule type" value="Genomic_DNA"/>
</dbReference>
<comment type="caution">
    <text evidence="1">The sequence shown here is derived from an EMBL/GenBank/DDBJ whole genome shotgun (WGS) entry which is preliminary data.</text>
</comment>
<evidence type="ECO:0000313" key="2">
    <source>
        <dbReference type="Proteomes" id="UP000824120"/>
    </source>
</evidence>
<dbReference type="AlphaFoldDB" id="A0A9J5YIQ3"/>
<sequence length="147" mass="17011">MQSQNKSILRHAKAAYFGSILSQRSINLGLLIGKEMATRAKKNALEFPEMLLEILRLSHLPPLTSSGLGPNILERRLTRERQLRWTYPWRWILIQYLQRHLCLLRPPDLQVLYPSIIFTVSRHLLFLPIYQDHSGNDPEDGESGPLS</sequence>
<protein>
    <submittedName>
        <fullName evidence="1">Uncharacterized protein</fullName>
    </submittedName>
</protein>
<dbReference type="Proteomes" id="UP000824120">
    <property type="component" value="Chromosome 6"/>
</dbReference>
<keyword evidence="2" id="KW-1185">Reference proteome</keyword>